<reference evidence="2 3" key="1">
    <citation type="submission" date="2019-07" db="EMBL/GenBank/DDBJ databases">
        <title>The pathways for chlorine oxyanion respiration interact through the shared metabolite chlorate.</title>
        <authorList>
            <person name="Barnum T.P."/>
            <person name="Cheng Y."/>
            <person name="Hill K.A."/>
            <person name="Lucas L.N."/>
            <person name="Carlson H.K."/>
            <person name="Coates J.D."/>
        </authorList>
    </citation>
    <scope>NUCLEOTIDE SEQUENCE [LARGE SCALE GENOMIC DNA]</scope>
    <source>
        <strain evidence="2">BK-3</strain>
    </source>
</reference>
<dbReference type="PROSITE" id="PS51832">
    <property type="entry name" value="HD_GYP"/>
    <property type="match status" value="1"/>
</dbReference>
<name>A0A558CL48_9GAMM</name>
<feature type="domain" description="HD-GYP" evidence="1">
    <location>
        <begin position="149"/>
        <end position="335"/>
    </location>
</feature>
<dbReference type="GO" id="GO:0008081">
    <property type="term" value="F:phosphoric diester hydrolase activity"/>
    <property type="evidence" value="ECO:0007669"/>
    <property type="project" value="UniProtKB-ARBA"/>
</dbReference>
<dbReference type="SMART" id="SM00471">
    <property type="entry name" value="HDc"/>
    <property type="match status" value="1"/>
</dbReference>
<dbReference type="CDD" id="cd00077">
    <property type="entry name" value="HDc"/>
    <property type="match status" value="1"/>
</dbReference>
<organism evidence="2 3">
    <name type="scientific">Sedimenticola thiotaurini</name>
    <dbReference type="NCBI Taxonomy" id="1543721"/>
    <lineage>
        <taxon>Bacteria</taxon>
        <taxon>Pseudomonadati</taxon>
        <taxon>Pseudomonadota</taxon>
        <taxon>Gammaproteobacteria</taxon>
        <taxon>Chromatiales</taxon>
        <taxon>Sedimenticolaceae</taxon>
        <taxon>Sedimenticola</taxon>
    </lineage>
</organism>
<evidence type="ECO:0000259" key="1">
    <source>
        <dbReference type="PROSITE" id="PS51832"/>
    </source>
</evidence>
<dbReference type="EMBL" id="VMRY01000118">
    <property type="protein sequence ID" value="TVT49499.1"/>
    <property type="molecule type" value="Genomic_DNA"/>
</dbReference>
<sequence length="335" mass="38199">MRKEILTEQLVVGMFVELPLSWTKHPFIKNRFLIKNQDQIKKIRECGLKQVTINTDLGDPKALPADPDNLSTSDIILDPKDQDVPVIWKPETLVPESLFEAMSDAKMASEQKAKAVYNHSRTMIERLLETPTAENIVTSKKVIASITDLVLTDDETANNMLRITSHDFYTYTHSVNVGITSIMLSKALFKNSDAHDLHEMGAGFFLHDLGKVMVDPEVINKPGKLTDAEMAHMRIHPFQGFKILKKANALSDECRCIIMQHHEYEDGTGYPKRLKGKEIHRYARICCIADVFDALTSERSYKKAMKPFDALKLMQQQMASHFDKKLFSEFVLLFK</sequence>
<dbReference type="InterPro" id="IPR021812">
    <property type="entry name" value="DUF3391"/>
</dbReference>
<gene>
    <name evidence="2" type="ORF">FHK82_17060</name>
</gene>
<evidence type="ECO:0000313" key="3">
    <source>
        <dbReference type="Proteomes" id="UP000317355"/>
    </source>
</evidence>
<dbReference type="InterPro" id="IPR037522">
    <property type="entry name" value="HD_GYP_dom"/>
</dbReference>
<dbReference type="Pfam" id="PF11871">
    <property type="entry name" value="DUF3391"/>
    <property type="match status" value="1"/>
</dbReference>
<dbReference type="Pfam" id="PF13487">
    <property type="entry name" value="HD_5"/>
    <property type="match status" value="1"/>
</dbReference>
<dbReference type="AlphaFoldDB" id="A0A558CL48"/>
<dbReference type="Proteomes" id="UP000317355">
    <property type="component" value="Unassembled WGS sequence"/>
</dbReference>
<dbReference type="PANTHER" id="PTHR43155">
    <property type="entry name" value="CYCLIC DI-GMP PHOSPHODIESTERASE PA4108-RELATED"/>
    <property type="match status" value="1"/>
</dbReference>
<accession>A0A558CL48</accession>
<proteinExistence type="predicted"/>
<dbReference type="SUPFAM" id="SSF109604">
    <property type="entry name" value="HD-domain/PDEase-like"/>
    <property type="match status" value="1"/>
</dbReference>
<dbReference type="InterPro" id="IPR003607">
    <property type="entry name" value="HD/PDEase_dom"/>
</dbReference>
<dbReference type="Gene3D" id="1.10.3210.10">
    <property type="entry name" value="Hypothetical protein af1432"/>
    <property type="match status" value="1"/>
</dbReference>
<protein>
    <submittedName>
        <fullName evidence="2">HD-GYP domain-containing protein</fullName>
    </submittedName>
</protein>
<comment type="caution">
    <text evidence="2">The sequence shown here is derived from an EMBL/GenBank/DDBJ whole genome shotgun (WGS) entry which is preliminary data.</text>
</comment>
<dbReference type="PANTHER" id="PTHR43155:SF2">
    <property type="entry name" value="CYCLIC DI-GMP PHOSPHODIESTERASE PA4108"/>
    <property type="match status" value="1"/>
</dbReference>
<evidence type="ECO:0000313" key="2">
    <source>
        <dbReference type="EMBL" id="TVT49499.1"/>
    </source>
</evidence>